<name>A0A8T0J5U3_CERPU</name>
<organism evidence="1 2">
    <name type="scientific">Ceratodon purpureus</name>
    <name type="common">Fire moss</name>
    <name type="synonym">Dicranum purpureum</name>
    <dbReference type="NCBI Taxonomy" id="3225"/>
    <lineage>
        <taxon>Eukaryota</taxon>
        <taxon>Viridiplantae</taxon>
        <taxon>Streptophyta</taxon>
        <taxon>Embryophyta</taxon>
        <taxon>Bryophyta</taxon>
        <taxon>Bryophytina</taxon>
        <taxon>Bryopsida</taxon>
        <taxon>Dicranidae</taxon>
        <taxon>Pseudoditrichales</taxon>
        <taxon>Ditrichaceae</taxon>
        <taxon>Ceratodon</taxon>
    </lineage>
</organism>
<dbReference type="EMBL" id="CM026421">
    <property type="protein sequence ID" value="KAG0590389.1"/>
    <property type="molecule type" value="Genomic_DNA"/>
</dbReference>
<dbReference type="AlphaFoldDB" id="A0A8T0J5U3"/>
<protein>
    <submittedName>
        <fullName evidence="1">Uncharacterized protein</fullName>
    </submittedName>
</protein>
<evidence type="ECO:0000313" key="2">
    <source>
        <dbReference type="Proteomes" id="UP000822688"/>
    </source>
</evidence>
<gene>
    <name evidence="1" type="ORF">KC19_1G095800</name>
</gene>
<accession>A0A8T0J5U3</accession>
<evidence type="ECO:0000313" key="1">
    <source>
        <dbReference type="EMBL" id="KAG0590389.1"/>
    </source>
</evidence>
<dbReference type="Proteomes" id="UP000822688">
    <property type="component" value="Chromosome 1"/>
</dbReference>
<proteinExistence type="predicted"/>
<reference evidence="1" key="1">
    <citation type="submission" date="2020-06" db="EMBL/GenBank/DDBJ databases">
        <title>WGS assembly of Ceratodon purpureus strain R40.</title>
        <authorList>
            <person name="Carey S.B."/>
            <person name="Jenkins J."/>
            <person name="Shu S."/>
            <person name="Lovell J.T."/>
            <person name="Sreedasyam A."/>
            <person name="Maumus F."/>
            <person name="Tiley G.P."/>
            <person name="Fernandez-Pozo N."/>
            <person name="Barry K."/>
            <person name="Chen C."/>
            <person name="Wang M."/>
            <person name="Lipzen A."/>
            <person name="Daum C."/>
            <person name="Saski C.A."/>
            <person name="Payton A.C."/>
            <person name="Mcbreen J.C."/>
            <person name="Conrad R.E."/>
            <person name="Kollar L.M."/>
            <person name="Olsson S."/>
            <person name="Huttunen S."/>
            <person name="Landis J.B."/>
            <person name="Wickett N.J."/>
            <person name="Johnson M.G."/>
            <person name="Rensing S.A."/>
            <person name="Grimwood J."/>
            <person name="Schmutz J."/>
            <person name="Mcdaniel S.F."/>
        </authorList>
    </citation>
    <scope>NUCLEOTIDE SEQUENCE</scope>
    <source>
        <strain evidence="1">R40</strain>
    </source>
</reference>
<keyword evidence="2" id="KW-1185">Reference proteome</keyword>
<sequence length="107" mass="11817">MSACSGRLLSVQYSTVMIRHRQATFSGLKAQSCKPSMFKHALDFYLMTGFIGLESSPSLAPLRWELSRVQTLLDSLLGSGEVKLFPPAFLVSSNLLSTWAVSYLKVN</sequence>
<comment type="caution">
    <text evidence="1">The sequence shown here is derived from an EMBL/GenBank/DDBJ whole genome shotgun (WGS) entry which is preliminary data.</text>
</comment>